<reference evidence="7 8" key="1">
    <citation type="submission" date="2019-03" db="EMBL/GenBank/DDBJ databases">
        <title>Paraburkholderia sp. 7MH5, isolated from subtropical forest soil.</title>
        <authorList>
            <person name="Gao Z.-H."/>
            <person name="Qiu L.-H."/>
        </authorList>
    </citation>
    <scope>NUCLEOTIDE SEQUENCE [LARGE SCALE GENOMIC DNA]</scope>
    <source>
        <strain evidence="7 8">7MH5</strain>
    </source>
</reference>
<proteinExistence type="inferred from homology"/>
<accession>A0A4P7D6E6</accession>
<dbReference type="EMBL" id="CP038150">
    <property type="protein sequence ID" value="QBR02415.1"/>
    <property type="molecule type" value="Genomic_DNA"/>
</dbReference>
<gene>
    <name evidence="7" type="ORF">E1956_32870</name>
</gene>
<keyword evidence="5" id="KW-0732">Signal</keyword>
<dbReference type="OrthoDB" id="5443440at2"/>
<keyword evidence="8" id="KW-1185">Reference proteome</keyword>
<dbReference type="Proteomes" id="UP000295727">
    <property type="component" value="Chromosome 3"/>
</dbReference>
<dbReference type="AlphaFoldDB" id="A0A4P7D6E6"/>
<dbReference type="KEGG" id="ppai:E1956_32870"/>
<dbReference type="CDD" id="cd07720">
    <property type="entry name" value="OPHC2-like_MBL-fold"/>
    <property type="match status" value="1"/>
</dbReference>
<dbReference type="SUPFAM" id="SSF56281">
    <property type="entry name" value="Metallo-hydrolase/oxidoreductase"/>
    <property type="match status" value="1"/>
</dbReference>
<feature type="signal peptide" evidence="5">
    <location>
        <begin position="1"/>
        <end position="40"/>
    </location>
</feature>
<evidence type="ECO:0000256" key="4">
    <source>
        <dbReference type="ARBA" id="ARBA00022833"/>
    </source>
</evidence>
<evidence type="ECO:0000256" key="2">
    <source>
        <dbReference type="ARBA" id="ARBA00022723"/>
    </source>
</evidence>
<evidence type="ECO:0000256" key="3">
    <source>
        <dbReference type="ARBA" id="ARBA00022801"/>
    </source>
</evidence>
<comment type="similarity">
    <text evidence="1">Belongs to the metallo-beta-lactamase superfamily.</text>
</comment>
<keyword evidence="4" id="KW-0862">Zinc</keyword>
<dbReference type="InterPro" id="IPR051013">
    <property type="entry name" value="MBL_superfamily_lactonases"/>
</dbReference>
<sequence>MQISHPVVRQLTPLRRLAACAIFLAAAVPLLLVHVSSAHAAAPQIRTQGPGFYRVMLGSYEVTALLDGTHDFPVDTVMTHVTRDEIDRDLASDDLSLPLQGSINAYLINTGNQLILIDTGAGVLYGDCCGRLLANLRAAGYRPEQVDLVLLTHMHKDHVGGVNVNGKAAFPNAVVRVSREDATYWLDSRNKSTAPAFLSSFFDAAVQSVAPYVATGRFQPFDGDATLAPGIHALAAPGHTPGHTAYVVQSGNQTLLVWGDVIHVASIQLRDPSVTVEYDWNEATAQQTRYDMLALAAKQHYLVAAAHIAFPGLGHVRPEGGGYRWIPLNYDADPAKHAAP</sequence>
<protein>
    <submittedName>
        <fullName evidence="7">MBL fold metallo-hydrolase</fullName>
    </submittedName>
</protein>
<dbReference type="InterPro" id="IPR001279">
    <property type="entry name" value="Metallo-B-lactamas"/>
</dbReference>
<dbReference type="PANTHER" id="PTHR42978:SF6">
    <property type="entry name" value="QUORUM-QUENCHING LACTONASE YTNP-RELATED"/>
    <property type="match status" value="1"/>
</dbReference>
<dbReference type="GO" id="GO:0046872">
    <property type="term" value="F:metal ion binding"/>
    <property type="evidence" value="ECO:0007669"/>
    <property type="project" value="UniProtKB-KW"/>
</dbReference>
<name>A0A4P7D6E6_9BURK</name>
<dbReference type="InterPro" id="IPR036866">
    <property type="entry name" value="RibonucZ/Hydroxyglut_hydro"/>
</dbReference>
<organism evidence="7 8">
    <name type="scientific">Paraburkholderia pallida</name>
    <dbReference type="NCBI Taxonomy" id="2547399"/>
    <lineage>
        <taxon>Bacteria</taxon>
        <taxon>Pseudomonadati</taxon>
        <taxon>Pseudomonadota</taxon>
        <taxon>Betaproteobacteria</taxon>
        <taxon>Burkholderiales</taxon>
        <taxon>Burkholderiaceae</taxon>
        <taxon>Paraburkholderia</taxon>
    </lineage>
</organism>
<evidence type="ECO:0000259" key="6">
    <source>
        <dbReference type="SMART" id="SM00849"/>
    </source>
</evidence>
<evidence type="ECO:0000313" key="8">
    <source>
        <dbReference type="Proteomes" id="UP000295727"/>
    </source>
</evidence>
<evidence type="ECO:0000256" key="5">
    <source>
        <dbReference type="SAM" id="SignalP"/>
    </source>
</evidence>
<feature type="domain" description="Metallo-beta-lactamase" evidence="6">
    <location>
        <begin position="102"/>
        <end position="307"/>
    </location>
</feature>
<dbReference type="SMART" id="SM00849">
    <property type="entry name" value="Lactamase_B"/>
    <property type="match status" value="1"/>
</dbReference>
<keyword evidence="3 7" id="KW-0378">Hydrolase</keyword>
<evidence type="ECO:0000313" key="7">
    <source>
        <dbReference type="EMBL" id="QBR02415.1"/>
    </source>
</evidence>
<evidence type="ECO:0000256" key="1">
    <source>
        <dbReference type="ARBA" id="ARBA00007749"/>
    </source>
</evidence>
<dbReference type="RefSeq" id="WP_134757939.1">
    <property type="nucleotide sequence ID" value="NZ_CP038150.1"/>
</dbReference>
<dbReference type="Pfam" id="PF00753">
    <property type="entry name" value="Lactamase_B"/>
    <property type="match status" value="1"/>
</dbReference>
<keyword evidence="2" id="KW-0479">Metal-binding</keyword>
<dbReference type="GO" id="GO:0016787">
    <property type="term" value="F:hydrolase activity"/>
    <property type="evidence" value="ECO:0007669"/>
    <property type="project" value="UniProtKB-KW"/>
</dbReference>
<dbReference type="PANTHER" id="PTHR42978">
    <property type="entry name" value="QUORUM-QUENCHING LACTONASE YTNP-RELATED-RELATED"/>
    <property type="match status" value="1"/>
</dbReference>
<dbReference type="Gene3D" id="3.60.15.10">
    <property type="entry name" value="Ribonuclease Z/Hydroxyacylglutathione hydrolase-like"/>
    <property type="match status" value="1"/>
</dbReference>
<feature type="chain" id="PRO_5020530115" evidence="5">
    <location>
        <begin position="41"/>
        <end position="340"/>
    </location>
</feature>